<dbReference type="PROSITE" id="PS00028">
    <property type="entry name" value="ZINC_FINGER_C2H2_1"/>
    <property type="match status" value="2"/>
</dbReference>
<feature type="region of interest" description="Disordered" evidence="2">
    <location>
        <begin position="1158"/>
        <end position="1250"/>
    </location>
</feature>
<evidence type="ECO:0000259" key="4">
    <source>
        <dbReference type="PROSITE" id="PS50878"/>
    </source>
</evidence>
<evidence type="ECO:0000313" key="6">
    <source>
        <dbReference type="Proteomes" id="UP000507470"/>
    </source>
</evidence>
<sequence length="1250" mass="139993">MQPKSGGKLRPRLNTGERPIANKYREGKMKRTLKESSEYVKPLRVGRRTSGHSGIRKDPPGVRLSSASALSSGRAPRPVSDGGHKPDRKVTWRPFRVPGVIARLVSTRPGDRICRASTALGSLRAFDWGSHCLQFSPTACVDLSGKQRGATGQWRIGRSSTRPVLKHGPRSLTCARVMGFFTKPKGTMKVKANLRWALGRIPGLSQSGRAHFRPVPSTIVGGAEQERTRWDPKDGELCLSRTKPEETLVEVRSDSDVQIDRQTWSQFRWRHLDFPRPGRLNPVSSWMYESLHWSNRCRAPVSTTPATQSEGSPSILITHGFCFLDGTRIEWAKLPSWLANDDIGDITESEPLSMLPNTRENEPTREVQIGDINTAYIIVPFHRSTCTKCKETFIQAKDMAKHFEAKHSDVFLSFQCAAGGTNRNRYRQTACHYPKCRKRLSKKADPSPLADSLSTISPSKDPAEPNSNTSGGDAAPLAPDTEQAEAASHTSTVEAVRPVTEITGKQFPCTLCERNFKTKIGLGQHERHAHPDLRNNNRIENVKADIERKQVNRKRKVTADSEAEPKSKTRGIWSEEEVTKLLALCEELKGNQKYKQGYCLTPTWEDQQTNIRQANRKRLGRTAQYAARRPTKESKAAEKPDEFRRVQSLFDRNRKQLAAEILDRKAEAAKCNIDPKVVADTYQARFGGESQKVDLSKYPLPKPANNQLLLKPFTRVEVTKAVKRAKRDSAAGPDGIALDDLKSIDKSNAMITNIYNVWLFTRQVPNTIKENRSILLPKGTEGLDDINNWRPLTISSVMLRLYTNLLASRVLCAIPMNPRQRGFISAPGCSENSMLIQRVMKHCKKFRKDISVVLLDLAKAFDTVSHYHLRAGLERFGVDDWFIEIVGDLYTDASTKFHLESGITEDIPMTREVKQGDPLSPQLFNIAMDPLLETISAEKNGFKWDSSGLQLESLCFADDNALLTEDPAEMQGNLNIVEEFCQTTGMRLNVKKSAGFNIKPGSKNSYVINDFKPKWVVDNQKTAIGKPEIGKSILKPRQKLAILQSYALARVAYYLSQVDYPQTKLKDIDCMIRRYVKKWLHLPSCTTDHLFYTSTAMGGLGLPRLSKSAPCSRINTKRAVLNSKDENITSFVKTTGIEDEIRDTADKLNIRNPVIQKQPATWKNEEKEWAAQPAAGKGGSTSNTSVRTAGYRLDRNTSGKEISSARSKSVRTRTPLESPLQGPTAEKILPADAARQRQKREDTYQGTALL</sequence>
<dbReference type="InterPro" id="IPR043502">
    <property type="entry name" value="DNA/RNA_pol_sf"/>
</dbReference>
<name>A0A6J8CTN8_MYTCO</name>
<feature type="region of interest" description="Disordered" evidence="2">
    <location>
        <begin position="620"/>
        <end position="640"/>
    </location>
</feature>
<dbReference type="GO" id="GO:0008270">
    <property type="term" value="F:zinc ion binding"/>
    <property type="evidence" value="ECO:0007669"/>
    <property type="project" value="UniProtKB-KW"/>
</dbReference>
<dbReference type="Proteomes" id="UP000507470">
    <property type="component" value="Unassembled WGS sequence"/>
</dbReference>
<reference evidence="5 6" key="1">
    <citation type="submission" date="2020-06" db="EMBL/GenBank/DDBJ databases">
        <authorList>
            <person name="Li R."/>
            <person name="Bekaert M."/>
        </authorList>
    </citation>
    <scope>NUCLEOTIDE SEQUENCE [LARGE SCALE GENOMIC DNA]</scope>
    <source>
        <strain evidence="6">wild</strain>
    </source>
</reference>
<accession>A0A6J8CTN8</accession>
<keyword evidence="1" id="KW-0863">Zinc-finger</keyword>
<protein>
    <recommendedName>
        <fullName evidence="7">Reverse transcriptase domain-containing protein</fullName>
    </recommendedName>
</protein>
<dbReference type="PROSITE" id="PS50157">
    <property type="entry name" value="ZINC_FINGER_C2H2_2"/>
    <property type="match status" value="1"/>
</dbReference>
<dbReference type="PROSITE" id="PS50878">
    <property type="entry name" value="RT_POL"/>
    <property type="match status" value="1"/>
</dbReference>
<dbReference type="InterPro" id="IPR000477">
    <property type="entry name" value="RT_dom"/>
</dbReference>
<dbReference type="AlphaFoldDB" id="A0A6J8CTN8"/>
<evidence type="ECO:0000313" key="5">
    <source>
        <dbReference type="EMBL" id="CAC5399833.1"/>
    </source>
</evidence>
<keyword evidence="6" id="KW-1185">Reference proteome</keyword>
<dbReference type="CDD" id="cd01650">
    <property type="entry name" value="RT_nLTR_like"/>
    <property type="match status" value="1"/>
</dbReference>
<organism evidence="5 6">
    <name type="scientific">Mytilus coruscus</name>
    <name type="common">Sea mussel</name>
    <dbReference type="NCBI Taxonomy" id="42192"/>
    <lineage>
        <taxon>Eukaryota</taxon>
        <taxon>Metazoa</taxon>
        <taxon>Spiralia</taxon>
        <taxon>Lophotrochozoa</taxon>
        <taxon>Mollusca</taxon>
        <taxon>Bivalvia</taxon>
        <taxon>Autobranchia</taxon>
        <taxon>Pteriomorphia</taxon>
        <taxon>Mytilida</taxon>
        <taxon>Mytiloidea</taxon>
        <taxon>Mytilidae</taxon>
        <taxon>Mytilinae</taxon>
        <taxon>Mytilus</taxon>
    </lineage>
</organism>
<keyword evidence="1" id="KW-0862">Zinc</keyword>
<keyword evidence="1" id="KW-0479">Metal-binding</keyword>
<feature type="domain" description="Reverse transcriptase" evidence="4">
    <location>
        <begin position="757"/>
        <end position="1008"/>
    </location>
</feature>
<dbReference type="SMART" id="SM00355">
    <property type="entry name" value="ZnF_C2H2"/>
    <property type="match status" value="2"/>
</dbReference>
<dbReference type="InterPro" id="IPR013087">
    <property type="entry name" value="Znf_C2H2_type"/>
</dbReference>
<evidence type="ECO:0000256" key="2">
    <source>
        <dbReference type="SAM" id="MobiDB-lite"/>
    </source>
</evidence>
<feature type="domain" description="C2H2-type" evidence="3">
    <location>
        <begin position="507"/>
        <end position="535"/>
    </location>
</feature>
<evidence type="ECO:0000256" key="1">
    <source>
        <dbReference type="PROSITE-ProRule" id="PRU00042"/>
    </source>
</evidence>
<dbReference type="SUPFAM" id="SSF56672">
    <property type="entry name" value="DNA/RNA polymerases"/>
    <property type="match status" value="1"/>
</dbReference>
<dbReference type="Pfam" id="PF00078">
    <property type="entry name" value="RVT_1"/>
    <property type="match status" value="1"/>
</dbReference>
<feature type="region of interest" description="Disordered" evidence="2">
    <location>
        <begin position="1"/>
        <end position="91"/>
    </location>
</feature>
<gene>
    <name evidence="5" type="ORF">MCOR_34065</name>
</gene>
<dbReference type="PANTHER" id="PTHR19446">
    <property type="entry name" value="REVERSE TRANSCRIPTASES"/>
    <property type="match status" value="1"/>
</dbReference>
<proteinExistence type="predicted"/>
<feature type="compositionally biased region" description="Basic and acidic residues" evidence="2">
    <location>
        <begin position="630"/>
        <end position="640"/>
    </location>
</feature>
<evidence type="ECO:0008006" key="7">
    <source>
        <dbReference type="Google" id="ProtNLM"/>
    </source>
</evidence>
<dbReference type="EMBL" id="CACVKT020006106">
    <property type="protein sequence ID" value="CAC5399833.1"/>
    <property type="molecule type" value="Genomic_DNA"/>
</dbReference>
<dbReference type="OrthoDB" id="6152395at2759"/>
<feature type="region of interest" description="Disordered" evidence="2">
    <location>
        <begin position="442"/>
        <end position="497"/>
    </location>
</feature>
<evidence type="ECO:0000259" key="3">
    <source>
        <dbReference type="PROSITE" id="PS50157"/>
    </source>
</evidence>
<feature type="compositionally biased region" description="Basic and acidic residues" evidence="2">
    <location>
        <begin position="23"/>
        <end position="38"/>
    </location>
</feature>